<dbReference type="EMBL" id="LGRX02033582">
    <property type="protein sequence ID" value="KAK3240655.1"/>
    <property type="molecule type" value="Genomic_DNA"/>
</dbReference>
<evidence type="ECO:0000313" key="1">
    <source>
        <dbReference type="EMBL" id="KAK3240655.1"/>
    </source>
</evidence>
<gene>
    <name evidence="1" type="ORF">CYMTET_49519</name>
</gene>
<reference evidence="1 2" key="1">
    <citation type="journal article" date="2015" name="Genome Biol. Evol.">
        <title>Comparative Genomics of a Bacterivorous Green Alga Reveals Evolutionary Causalities and Consequences of Phago-Mixotrophic Mode of Nutrition.</title>
        <authorList>
            <person name="Burns J.A."/>
            <person name="Paasch A."/>
            <person name="Narechania A."/>
            <person name="Kim E."/>
        </authorList>
    </citation>
    <scope>NUCLEOTIDE SEQUENCE [LARGE SCALE GENOMIC DNA]</scope>
    <source>
        <strain evidence="1 2">PLY_AMNH</strain>
    </source>
</reference>
<accession>A0AAE0EVQ5</accession>
<dbReference type="AlphaFoldDB" id="A0AAE0EVQ5"/>
<dbReference type="Proteomes" id="UP001190700">
    <property type="component" value="Unassembled WGS sequence"/>
</dbReference>
<name>A0AAE0EVQ5_9CHLO</name>
<protein>
    <submittedName>
        <fullName evidence="1">Uncharacterized protein</fullName>
    </submittedName>
</protein>
<keyword evidence="2" id="KW-1185">Reference proteome</keyword>
<evidence type="ECO:0000313" key="2">
    <source>
        <dbReference type="Proteomes" id="UP001190700"/>
    </source>
</evidence>
<sequence>MLYGGPPTLFHEEELTRLDIRSRKGTQSCSWMAGGACDEGLMEELSRLQDNAGKPKASLLRLCLLAASAFALEVPT</sequence>
<proteinExistence type="predicted"/>
<comment type="caution">
    <text evidence="1">The sequence shown here is derived from an EMBL/GenBank/DDBJ whole genome shotgun (WGS) entry which is preliminary data.</text>
</comment>
<organism evidence="1 2">
    <name type="scientific">Cymbomonas tetramitiformis</name>
    <dbReference type="NCBI Taxonomy" id="36881"/>
    <lineage>
        <taxon>Eukaryota</taxon>
        <taxon>Viridiplantae</taxon>
        <taxon>Chlorophyta</taxon>
        <taxon>Pyramimonadophyceae</taxon>
        <taxon>Pyramimonadales</taxon>
        <taxon>Pyramimonadaceae</taxon>
        <taxon>Cymbomonas</taxon>
    </lineage>
</organism>